<evidence type="ECO:0000259" key="1">
    <source>
        <dbReference type="Pfam" id="PF17935"/>
    </source>
</evidence>
<dbReference type="EMBL" id="BAAALR010000004">
    <property type="protein sequence ID" value="GAA1666523.1"/>
    <property type="molecule type" value="Genomic_DNA"/>
</dbReference>
<proteinExistence type="predicted"/>
<protein>
    <recommendedName>
        <fullName evidence="1">Tetracyclin repressor-like C-terminal domain-containing protein</fullName>
    </recommendedName>
</protein>
<evidence type="ECO:0000313" key="3">
    <source>
        <dbReference type="Proteomes" id="UP001499947"/>
    </source>
</evidence>
<dbReference type="Proteomes" id="UP001499947">
    <property type="component" value="Unassembled WGS sequence"/>
</dbReference>
<reference evidence="3" key="1">
    <citation type="journal article" date="2019" name="Int. J. Syst. Evol. Microbiol.">
        <title>The Global Catalogue of Microorganisms (GCM) 10K type strain sequencing project: providing services to taxonomists for standard genome sequencing and annotation.</title>
        <authorList>
            <consortium name="The Broad Institute Genomics Platform"/>
            <consortium name="The Broad Institute Genome Sequencing Center for Infectious Disease"/>
            <person name="Wu L."/>
            <person name="Ma J."/>
        </authorList>
    </citation>
    <scope>NUCLEOTIDE SEQUENCE [LARGE SCALE GENOMIC DNA]</scope>
    <source>
        <strain evidence="3">JCM 13244</strain>
    </source>
</reference>
<dbReference type="RefSeq" id="WP_246585768.1">
    <property type="nucleotide sequence ID" value="NZ_BAAALR010000004.1"/>
</dbReference>
<dbReference type="InterPro" id="IPR041478">
    <property type="entry name" value="TetR_C_27"/>
</dbReference>
<feature type="domain" description="Tetracyclin repressor-like C-terminal" evidence="1">
    <location>
        <begin position="54"/>
        <end position="108"/>
    </location>
</feature>
<name>A0ABP4S2V1_9ACTN</name>
<evidence type="ECO:0000313" key="2">
    <source>
        <dbReference type="EMBL" id="GAA1666523.1"/>
    </source>
</evidence>
<dbReference type="Gene3D" id="1.10.357.10">
    <property type="entry name" value="Tetracycline Repressor, domain 2"/>
    <property type="match status" value="1"/>
</dbReference>
<organism evidence="2 3">
    <name type="scientific">Streptomyces yatensis</name>
    <dbReference type="NCBI Taxonomy" id="155177"/>
    <lineage>
        <taxon>Bacteria</taxon>
        <taxon>Bacillati</taxon>
        <taxon>Actinomycetota</taxon>
        <taxon>Actinomycetes</taxon>
        <taxon>Kitasatosporales</taxon>
        <taxon>Streptomycetaceae</taxon>
        <taxon>Streptomyces</taxon>
        <taxon>Streptomyces violaceusniger group</taxon>
    </lineage>
</organism>
<comment type="caution">
    <text evidence="2">The sequence shown here is derived from an EMBL/GenBank/DDBJ whole genome shotgun (WGS) entry which is preliminary data.</text>
</comment>
<gene>
    <name evidence="2" type="ORF">GCM10009680_02600</name>
</gene>
<accession>A0ABP4S2V1</accession>
<sequence>MASRRPRRRAATSCAAVWLTAPPCHRLPRDRSPCRAGCRCSAPPDVGRSPECGLRVIIADGVTAGDFTCSDPAAAARTVFDATVAYHHPAHAPEWQAPGAGAALEAVCALLINGLRFR</sequence>
<dbReference type="Pfam" id="PF17935">
    <property type="entry name" value="TetR_C_27"/>
    <property type="match status" value="1"/>
</dbReference>
<keyword evidence="3" id="KW-1185">Reference proteome</keyword>